<evidence type="ECO:0000313" key="4">
    <source>
        <dbReference type="Proteomes" id="UP001549691"/>
    </source>
</evidence>
<feature type="compositionally biased region" description="Basic and acidic residues" evidence="2">
    <location>
        <begin position="56"/>
        <end position="68"/>
    </location>
</feature>
<reference evidence="3 4" key="1">
    <citation type="submission" date="2024-07" db="EMBL/GenBank/DDBJ databases">
        <title>Uliginosibacterium flavum JJ3220;KACC:17644.</title>
        <authorList>
            <person name="Kim M.K."/>
        </authorList>
    </citation>
    <scope>NUCLEOTIDE SEQUENCE [LARGE SCALE GENOMIC DNA]</scope>
    <source>
        <strain evidence="3 4">KACC:17644</strain>
    </source>
</reference>
<comment type="caution">
    <text evidence="3">The sequence shown here is derived from an EMBL/GenBank/DDBJ whole genome shotgun (WGS) entry which is preliminary data.</text>
</comment>
<dbReference type="PANTHER" id="PTHR36508:SF1">
    <property type="entry name" value="PROTEIN SLYX"/>
    <property type="match status" value="1"/>
</dbReference>
<feature type="coiled-coil region" evidence="1">
    <location>
        <begin position="19"/>
        <end position="46"/>
    </location>
</feature>
<dbReference type="Pfam" id="PF04102">
    <property type="entry name" value="SlyX"/>
    <property type="match status" value="1"/>
</dbReference>
<feature type="region of interest" description="Disordered" evidence="2">
    <location>
        <begin position="47"/>
        <end position="68"/>
    </location>
</feature>
<gene>
    <name evidence="3" type="ORF">ABXR19_16790</name>
</gene>
<protein>
    <submittedName>
        <fullName evidence="3">SlyX family protein</fullName>
    </submittedName>
</protein>
<dbReference type="PANTHER" id="PTHR36508">
    <property type="entry name" value="PROTEIN SLYX"/>
    <property type="match status" value="1"/>
</dbReference>
<dbReference type="RefSeq" id="WP_354602310.1">
    <property type="nucleotide sequence ID" value="NZ_JBEWZI010000023.1"/>
</dbReference>
<evidence type="ECO:0000313" key="3">
    <source>
        <dbReference type="EMBL" id="MET7015851.1"/>
    </source>
</evidence>
<dbReference type="InterPro" id="IPR007236">
    <property type="entry name" value="SlyX"/>
</dbReference>
<organism evidence="3 4">
    <name type="scientific">Uliginosibacterium flavum</name>
    <dbReference type="NCBI Taxonomy" id="1396831"/>
    <lineage>
        <taxon>Bacteria</taxon>
        <taxon>Pseudomonadati</taxon>
        <taxon>Pseudomonadota</taxon>
        <taxon>Betaproteobacteria</taxon>
        <taxon>Rhodocyclales</taxon>
        <taxon>Zoogloeaceae</taxon>
        <taxon>Uliginosibacterium</taxon>
    </lineage>
</organism>
<name>A0ABV2TPK4_9RHOO</name>
<evidence type="ECO:0000256" key="2">
    <source>
        <dbReference type="SAM" id="MobiDB-lite"/>
    </source>
</evidence>
<keyword evidence="4" id="KW-1185">Reference proteome</keyword>
<proteinExistence type="predicted"/>
<sequence>MEDRINHLEGKLCLAEDLLDELNRTVFRQQEQLDQLQAQIRLLYQQMQGGSSASAEPRDLREEIPPHY</sequence>
<dbReference type="NCBIfam" id="NF003316">
    <property type="entry name" value="PRK04325.1"/>
    <property type="match status" value="1"/>
</dbReference>
<dbReference type="EMBL" id="JBEWZI010000023">
    <property type="protein sequence ID" value="MET7015851.1"/>
    <property type="molecule type" value="Genomic_DNA"/>
</dbReference>
<dbReference type="Proteomes" id="UP001549691">
    <property type="component" value="Unassembled WGS sequence"/>
</dbReference>
<evidence type="ECO:0000256" key="1">
    <source>
        <dbReference type="SAM" id="Coils"/>
    </source>
</evidence>
<keyword evidence="1" id="KW-0175">Coiled coil</keyword>
<accession>A0ABV2TPK4</accession>